<accession>A0A939DSR3</accession>
<name>A0A939DSR3_9ALTE</name>
<reference evidence="1" key="1">
    <citation type="submission" date="2021-03" db="EMBL/GenBank/DDBJ databases">
        <title>novel species isolated from a fishpond in China.</title>
        <authorList>
            <person name="Lu H."/>
            <person name="Cai Z."/>
        </authorList>
    </citation>
    <scope>NUCLEOTIDE SEQUENCE</scope>
    <source>
        <strain evidence="1">JCM 30855</strain>
    </source>
</reference>
<dbReference type="RefSeq" id="WP_206575623.1">
    <property type="nucleotide sequence ID" value="NZ_JAFKCV010000019.1"/>
</dbReference>
<comment type="caution">
    <text evidence="1">The sequence shown here is derived from an EMBL/GenBank/DDBJ whole genome shotgun (WGS) entry which is preliminary data.</text>
</comment>
<evidence type="ECO:0000313" key="1">
    <source>
        <dbReference type="EMBL" id="MBN7827515.1"/>
    </source>
</evidence>
<dbReference type="EMBL" id="JAFKCV010000019">
    <property type="protein sequence ID" value="MBN7827515.1"/>
    <property type="molecule type" value="Genomic_DNA"/>
</dbReference>
<organism evidence="1 2">
    <name type="scientific">Bowmanella dokdonensis</name>
    <dbReference type="NCBI Taxonomy" id="751969"/>
    <lineage>
        <taxon>Bacteria</taxon>
        <taxon>Pseudomonadati</taxon>
        <taxon>Pseudomonadota</taxon>
        <taxon>Gammaproteobacteria</taxon>
        <taxon>Alteromonadales</taxon>
        <taxon>Alteromonadaceae</taxon>
        <taxon>Bowmanella</taxon>
    </lineage>
</organism>
<gene>
    <name evidence="1" type="ORF">J0A66_19955</name>
</gene>
<keyword evidence="2" id="KW-1185">Reference proteome</keyword>
<evidence type="ECO:0000313" key="2">
    <source>
        <dbReference type="Proteomes" id="UP000664654"/>
    </source>
</evidence>
<protein>
    <submittedName>
        <fullName evidence="1">Uncharacterized protein</fullName>
    </submittedName>
</protein>
<dbReference type="Proteomes" id="UP000664654">
    <property type="component" value="Unassembled WGS sequence"/>
</dbReference>
<sequence length="286" mass="33151">MSGKVKYIIGSGWWCDKPGTPISNTGRVLHGDDEIRSADFHQLWYKSICENSSPEKIVIVDSCSPVKPNLNEYDTRIEFIQLNENAGHSTRHKGKYCGWMRSVLVGLSYAMNSDCEYFVYVEQDVLMKGKGLIESEIQHMTSRCLFGRQKGLVQPLQQSMFIVKKNWIETFLCRLYSIRAADNRISPERKFAIASSRLLSLMPEFLFWQPKLNHIVGKLTHRLQTAVLKLFRAFGTLRMGYGRERPIEFSDKYFYFQHGSREELTQYLDLSNTKPTRFDESSDELS</sequence>
<proteinExistence type="predicted"/>
<dbReference type="AlphaFoldDB" id="A0A939DSR3"/>